<dbReference type="Proteomes" id="UP000201465">
    <property type="component" value="Segment"/>
</dbReference>
<dbReference type="InterPro" id="IPR001810">
    <property type="entry name" value="F-box_dom"/>
</dbReference>
<name>A0A1M7XUB9_9VIRU</name>
<feature type="domain" description="F-box" evidence="1">
    <location>
        <begin position="1"/>
        <end position="44"/>
    </location>
</feature>
<dbReference type="EMBL" id="LT671577">
    <property type="protein sequence ID" value="SHO33160.1"/>
    <property type="molecule type" value="Genomic_DNA"/>
</dbReference>
<gene>
    <name evidence="2" type="ORF">BQ3484_92</name>
</gene>
<keyword evidence="3" id="KW-1185">Reference proteome</keyword>
<dbReference type="RefSeq" id="YP_009329032.1">
    <property type="nucleotide sequence ID" value="NC_032108.1"/>
</dbReference>
<dbReference type="PROSITE" id="PS50181">
    <property type="entry name" value="FBOX"/>
    <property type="match status" value="1"/>
</dbReference>
<proteinExistence type="predicted"/>
<dbReference type="SUPFAM" id="SSF81383">
    <property type="entry name" value="F-box domain"/>
    <property type="match status" value="1"/>
</dbReference>
<dbReference type="GeneID" id="30523605"/>
<sequence>MQLLPTEDIFSLALQLPVKDISSLCLTSKEWSGLCQDPYLWKLLVARDFDVHTLPVQYQEPSSSEGDWKSYYKNLERFYSSFIYLVIVSGYSGQRKKDIEEEYRRLEQDHAYFVEETGQPFVLVPSEPDYQISDEEVSFYFAIKPNKPGLTILDLQNMVNTWEDILDEENEKASSQYINYGYAAGYKIIHPRN</sequence>
<dbReference type="Gene3D" id="1.20.1280.50">
    <property type="match status" value="1"/>
</dbReference>
<evidence type="ECO:0000313" key="2">
    <source>
        <dbReference type="EMBL" id="SHO33160.1"/>
    </source>
</evidence>
<accession>A0A1M7XUB9</accession>
<reference evidence="2 3" key="1">
    <citation type="submission" date="2016-11" db="EMBL/GenBank/DDBJ databases">
        <authorList>
            <consortium name="Urmite Genomes"/>
        </authorList>
    </citation>
    <scope>NUCLEOTIDE SEQUENCE [LARGE SCALE GENOMIC DNA]</scope>
    <source>
        <strain evidence="2 3">A11</strain>
    </source>
</reference>
<dbReference type="KEGG" id="vg:30523605"/>
<evidence type="ECO:0000313" key="3">
    <source>
        <dbReference type="Proteomes" id="UP000201465"/>
    </source>
</evidence>
<dbReference type="Pfam" id="PF12937">
    <property type="entry name" value="F-box-like"/>
    <property type="match status" value="1"/>
</dbReference>
<evidence type="ECO:0000259" key="1">
    <source>
        <dbReference type="PROSITE" id="PS50181"/>
    </source>
</evidence>
<dbReference type="InterPro" id="IPR036047">
    <property type="entry name" value="F-box-like_dom_sf"/>
</dbReference>
<protein>
    <submittedName>
        <fullName evidence="2">F-box domain</fullName>
    </submittedName>
</protein>
<organism evidence="2 3">
    <name type="scientific">Cedratvirus A11</name>
    <dbReference type="NCBI Taxonomy" id="1903266"/>
    <lineage>
        <taxon>Viruses</taxon>
        <taxon>Pithoviruses</taxon>
        <taxon>Orthocedratvirinae</taxon>
        <taxon>Alphacedratvirus</taxon>
        <taxon>Alphacedratvirus aljazairmassiliense</taxon>
    </lineage>
</organism>